<evidence type="ECO:0000256" key="1">
    <source>
        <dbReference type="ARBA" id="ARBA00022443"/>
    </source>
</evidence>
<keyword evidence="10" id="KW-1185">Reference proteome</keyword>
<dbReference type="GO" id="GO:0005085">
    <property type="term" value="F:guanyl-nucleotide exchange factor activity"/>
    <property type="evidence" value="ECO:0007669"/>
    <property type="project" value="UniProtKB-KW"/>
</dbReference>
<dbReference type="EMBL" id="NHTK01006089">
    <property type="protein sequence ID" value="PPQ64238.1"/>
    <property type="molecule type" value="Genomic_DNA"/>
</dbReference>
<dbReference type="InParanoid" id="A0A409VBB4"/>
<reference evidence="9 10" key="1">
    <citation type="journal article" date="2018" name="Evol. Lett.">
        <title>Horizontal gene cluster transfer increased hallucinogenic mushroom diversity.</title>
        <authorList>
            <person name="Reynolds H.T."/>
            <person name="Vijayakumar V."/>
            <person name="Gluck-Thaler E."/>
            <person name="Korotkin H.B."/>
            <person name="Matheny P.B."/>
            <person name="Slot J.C."/>
        </authorList>
    </citation>
    <scope>NUCLEOTIDE SEQUENCE [LARGE SCALE GENOMIC DNA]</scope>
    <source>
        <strain evidence="9 10">2629</strain>
    </source>
</reference>
<feature type="region of interest" description="Disordered" evidence="5">
    <location>
        <begin position="152"/>
        <end position="303"/>
    </location>
</feature>
<feature type="compositionally biased region" description="Basic and acidic residues" evidence="5">
    <location>
        <begin position="276"/>
        <end position="296"/>
    </location>
</feature>
<evidence type="ECO:0000313" key="9">
    <source>
        <dbReference type="EMBL" id="PPQ64238.1"/>
    </source>
</evidence>
<evidence type="ECO:0000259" key="6">
    <source>
        <dbReference type="PROSITE" id="PS50002"/>
    </source>
</evidence>
<dbReference type="SUPFAM" id="SSF48366">
    <property type="entry name" value="Ras GEF"/>
    <property type="match status" value="1"/>
</dbReference>
<dbReference type="PANTHER" id="PTHR23113:SF368">
    <property type="entry name" value="CELL DIVISION CONTROL PROTEIN 25"/>
    <property type="match status" value="1"/>
</dbReference>
<feature type="domain" description="Ras-GEF" evidence="7">
    <location>
        <begin position="489"/>
        <end position="719"/>
    </location>
</feature>
<dbReference type="InterPro" id="IPR001452">
    <property type="entry name" value="SH3_domain"/>
</dbReference>
<dbReference type="CDD" id="cd06224">
    <property type="entry name" value="REM"/>
    <property type="match status" value="1"/>
</dbReference>
<dbReference type="Proteomes" id="UP000284842">
    <property type="component" value="Unassembled WGS sequence"/>
</dbReference>
<dbReference type="PROSITE" id="PS50009">
    <property type="entry name" value="RASGEF_CAT"/>
    <property type="match status" value="1"/>
</dbReference>
<feature type="region of interest" description="Disordered" evidence="5">
    <location>
        <begin position="30"/>
        <end position="51"/>
    </location>
</feature>
<accession>A0A409VBB4</accession>
<dbReference type="InterPro" id="IPR036028">
    <property type="entry name" value="SH3-like_dom_sf"/>
</dbReference>
<dbReference type="InterPro" id="IPR036964">
    <property type="entry name" value="RASGEF_cat_dom_sf"/>
</dbReference>
<dbReference type="GO" id="GO:0005886">
    <property type="term" value="C:plasma membrane"/>
    <property type="evidence" value="ECO:0007669"/>
    <property type="project" value="TreeGrafter"/>
</dbReference>
<sequence>MPTSQTRSQAVRQHLHLRIQPSPYTSPKVLITPHTPAFSQNNPPQDTDENDLQSSYDVMLSVLCLYDYEGGEPTLLSFKKSEILDIVKCDESGWWAAMRRDGPVVGWIPQGYVAPLSEEMADRLRGLREDYRIPEYDAELLYVSAPVVPVVPLDDEPNTPSSEAKENAQPTPPTRSTPLLHRSRSVIQANGGSPRPQPPPSPTSPMPQPPVLGLKRATSHARLHEIERTNTPPLSSRSLRRREPIPESDPLRTQTFNSMRRADKSTTPESPSIFDALKRKQADAMTRRKDTHDKSSGRPSTAVATDRWYLQPRYAGQIDEDGKGHIRSGTLQALVERLTTDITTNNQTRLAEQKSFTNAFLMTYWTFTTAQRLLEMLVDRFHMSPPEGLTDAEHKDWKANLQIPVQRRILDVISSWIEEYHLLEEPGISHQLTDFLARIIFPPHATRAFQLVKTIDQLSAPNATRLNTAASPKKARKAKPPKNDLAKLDPVDVAEQLTLVEFALYAKVTPQECLRYARHSGDKSAAPNLVEFCATHDKLGRWIKLAILNIEVLGKRAGMVDFWIRVAEKCRSLNNFFSMSAIINALSSTDITRLHLTWAHVDRKAQLDALLRHNEPTGGFAGYRSLLQHTSGPCVPFIAMYLVDNHHIHDQFRDSDGQICFYQKARWYEIISNMTRFQSKPYTMSANESIMAFIENQFRDGALPDDSWYYNKSQEVQHSELAHADIRRGLEAAGF</sequence>
<dbReference type="PROSITE" id="PS50212">
    <property type="entry name" value="RASGEF_NTER"/>
    <property type="match status" value="1"/>
</dbReference>
<dbReference type="Pfam" id="PF00018">
    <property type="entry name" value="SH3_1"/>
    <property type="match status" value="1"/>
</dbReference>
<dbReference type="SMART" id="SM00326">
    <property type="entry name" value="SH3"/>
    <property type="match status" value="1"/>
</dbReference>
<dbReference type="SUPFAM" id="SSF50044">
    <property type="entry name" value="SH3-domain"/>
    <property type="match status" value="1"/>
</dbReference>
<evidence type="ECO:0000256" key="4">
    <source>
        <dbReference type="PROSITE-ProRule" id="PRU00192"/>
    </source>
</evidence>
<evidence type="ECO:0000256" key="5">
    <source>
        <dbReference type="SAM" id="MobiDB-lite"/>
    </source>
</evidence>
<keyword evidence="1 4" id="KW-0728">SH3 domain</keyword>
<evidence type="ECO:0000259" key="8">
    <source>
        <dbReference type="PROSITE" id="PS50212"/>
    </source>
</evidence>
<keyword evidence="2 3" id="KW-0344">Guanine-nucleotide releasing factor</keyword>
<dbReference type="SMART" id="SM00229">
    <property type="entry name" value="RasGEFN"/>
    <property type="match status" value="1"/>
</dbReference>
<evidence type="ECO:0000256" key="3">
    <source>
        <dbReference type="PROSITE-ProRule" id="PRU00168"/>
    </source>
</evidence>
<dbReference type="GO" id="GO:0007265">
    <property type="term" value="P:Ras protein signal transduction"/>
    <property type="evidence" value="ECO:0007669"/>
    <property type="project" value="TreeGrafter"/>
</dbReference>
<evidence type="ECO:0008006" key="11">
    <source>
        <dbReference type="Google" id="ProtNLM"/>
    </source>
</evidence>
<dbReference type="AlphaFoldDB" id="A0A409VBB4"/>
<dbReference type="PROSITE" id="PS50002">
    <property type="entry name" value="SH3"/>
    <property type="match status" value="1"/>
</dbReference>
<name>A0A409VBB4_9AGAR</name>
<dbReference type="InterPro" id="IPR000651">
    <property type="entry name" value="Ras-like_Gua-exchang_fac_N"/>
</dbReference>
<dbReference type="SMART" id="SM00147">
    <property type="entry name" value="RasGEF"/>
    <property type="match status" value="1"/>
</dbReference>
<dbReference type="STRING" id="181874.A0A409VBB4"/>
<evidence type="ECO:0000256" key="2">
    <source>
        <dbReference type="ARBA" id="ARBA00022658"/>
    </source>
</evidence>
<dbReference type="Gene3D" id="2.30.30.40">
    <property type="entry name" value="SH3 Domains"/>
    <property type="match status" value="1"/>
</dbReference>
<protein>
    <recommendedName>
        <fullName evidence="11">Ras GEF</fullName>
    </recommendedName>
</protein>
<dbReference type="Gene3D" id="1.10.840.10">
    <property type="entry name" value="Ras guanine-nucleotide exchange factors catalytic domain"/>
    <property type="match status" value="1"/>
</dbReference>
<feature type="domain" description="SH3" evidence="6">
    <location>
        <begin position="57"/>
        <end position="118"/>
    </location>
</feature>
<evidence type="ECO:0000259" key="7">
    <source>
        <dbReference type="PROSITE" id="PS50009"/>
    </source>
</evidence>
<dbReference type="InterPro" id="IPR008937">
    <property type="entry name" value="Ras-like_GEF"/>
</dbReference>
<organism evidence="9 10">
    <name type="scientific">Panaeolus cyanescens</name>
    <dbReference type="NCBI Taxonomy" id="181874"/>
    <lineage>
        <taxon>Eukaryota</taxon>
        <taxon>Fungi</taxon>
        <taxon>Dikarya</taxon>
        <taxon>Basidiomycota</taxon>
        <taxon>Agaricomycotina</taxon>
        <taxon>Agaricomycetes</taxon>
        <taxon>Agaricomycetidae</taxon>
        <taxon>Agaricales</taxon>
        <taxon>Agaricineae</taxon>
        <taxon>Galeropsidaceae</taxon>
        <taxon>Panaeolus</taxon>
    </lineage>
</organism>
<gene>
    <name evidence="9" type="ORF">CVT24_008641</name>
</gene>
<dbReference type="Gene3D" id="1.20.870.10">
    <property type="entry name" value="Son of sevenless (SoS) protein Chain: S domain 1"/>
    <property type="match status" value="1"/>
</dbReference>
<proteinExistence type="predicted"/>
<feature type="domain" description="N-terminal Ras-GEF" evidence="8">
    <location>
        <begin position="322"/>
        <end position="459"/>
    </location>
</feature>
<feature type="compositionally biased region" description="Pro residues" evidence="5">
    <location>
        <begin position="195"/>
        <end position="210"/>
    </location>
</feature>
<dbReference type="OrthoDB" id="10255964at2759"/>
<dbReference type="Pfam" id="PF00617">
    <property type="entry name" value="RasGEF"/>
    <property type="match status" value="1"/>
</dbReference>
<dbReference type="InterPro" id="IPR023578">
    <property type="entry name" value="Ras_GEF_dom_sf"/>
</dbReference>
<comment type="caution">
    <text evidence="9">The sequence shown here is derived from an EMBL/GenBank/DDBJ whole genome shotgun (WGS) entry which is preliminary data.</text>
</comment>
<evidence type="ECO:0000313" key="10">
    <source>
        <dbReference type="Proteomes" id="UP000284842"/>
    </source>
</evidence>
<dbReference type="InterPro" id="IPR001895">
    <property type="entry name" value="RASGEF_cat_dom"/>
</dbReference>
<dbReference type="PANTHER" id="PTHR23113">
    <property type="entry name" value="GUANINE NUCLEOTIDE EXCHANGE FACTOR"/>
    <property type="match status" value="1"/>
</dbReference>
<dbReference type="Pfam" id="PF00618">
    <property type="entry name" value="RasGEF_N"/>
    <property type="match status" value="1"/>
</dbReference>